<dbReference type="AlphaFoldDB" id="A0A327PU12"/>
<dbReference type="OrthoDB" id="799417at2"/>
<accession>A0A327PU12</accession>
<dbReference type="RefSeq" id="WP_158530475.1">
    <property type="nucleotide sequence ID" value="NZ_QLLK01000001.1"/>
</dbReference>
<sequence>MVTVIKKGSDKKEIEKALSKAKSKKNFDAQKYCGALNLKEDPQVIQKAMRNEWK</sequence>
<comment type="caution">
    <text evidence="1">The sequence shown here is derived from an EMBL/GenBank/DDBJ whole genome shotgun (WGS) entry which is preliminary data.</text>
</comment>
<gene>
    <name evidence="1" type="ORF">LV83_00182</name>
</gene>
<dbReference type="EMBL" id="QLLK01000001">
    <property type="protein sequence ID" value="RAI94934.1"/>
    <property type="molecule type" value="Genomic_DNA"/>
</dbReference>
<reference evidence="1 2" key="1">
    <citation type="submission" date="2018-06" db="EMBL/GenBank/DDBJ databases">
        <title>Genomic Encyclopedia of Archaeal and Bacterial Type Strains, Phase II (KMG-II): from individual species to whole genera.</title>
        <authorList>
            <person name="Goeker M."/>
        </authorList>
    </citation>
    <scope>NUCLEOTIDE SEQUENCE [LARGE SCALE GENOMIC DNA]</scope>
    <source>
        <strain evidence="1 2">DSM 23446</strain>
    </source>
</reference>
<protein>
    <submittedName>
        <fullName evidence="1">Uncharacterized protein</fullName>
    </submittedName>
</protein>
<dbReference type="Proteomes" id="UP000249610">
    <property type="component" value="Unassembled WGS sequence"/>
</dbReference>
<proteinExistence type="predicted"/>
<name>A0A327PU12_9BACT</name>
<evidence type="ECO:0000313" key="1">
    <source>
        <dbReference type="EMBL" id="RAI94934.1"/>
    </source>
</evidence>
<keyword evidence="2" id="KW-1185">Reference proteome</keyword>
<organism evidence="1 2">
    <name type="scientific">Algoriphagus yeomjeoni</name>
    <dbReference type="NCBI Taxonomy" id="291403"/>
    <lineage>
        <taxon>Bacteria</taxon>
        <taxon>Pseudomonadati</taxon>
        <taxon>Bacteroidota</taxon>
        <taxon>Cytophagia</taxon>
        <taxon>Cytophagales</taxon>
        <taxon>Cyclobacteriaceae</taxon>
        <taxon>Algoriphagus</taxon>
    </lineage>
</organism>
<evidence type="ECO:0000313" key="2">
    <source>
        <dbReference type="Proteomes" id="UP000249610"/>
    </source>
</evidence>